<sequence>MAWSGGPAFRAAVFASVPFPFAFRLDAGTVDEQAQRAGASTKGQAHVQCLLAAAQGAEIRHRPVQPDQPQQALDETRGLPERHAEKHLQSQASLDRGIAELLLPPTFSRWRWRPVPLRIKPDRKRSALLQCCVVRRLVPGLVLRKGPTAHATQLSCWIHAVNPRRNLCNKATPKDQTLSQHRISVPTGQGRGHEAPLYCEESVHESLNNRQ</sequence>
<protein>
    <submittedName>
        <fullName evidence="1">Uncharacterized protein</fullName>
    </submittedName>
</protein>
<dbReference type="EMBL" id="FOYI01000001">
    <property type="protein sequence ID" value="SFQ98313.1"/>
    <property type="molecule type" value="Genomic_DNA"/>
</dbReference>
<name>A0A1I6CZ23_9RHOB</name>
<evidence type="ECO:0000313" key="1">
    <source>
        <dbReference type="EMBL" id="SFQ98313.1"/>
    </source>
</evidence>
<dbReference type="AlphaFoldDB" id="A0A1I6CZ23"/>
<evidence type="ECO:0000313" key="2">
    <source>
        <dbReference type="Proteomes" id="UP000199302"/>
    </source>
</evidence>
<organism evidence="1 2">
    <name type="scientific">Poseidonocella sedimentorum</name>
    <dbReference type="NCBI Taxonomy" id="871652"/>
    <lineage>
        <taxon>Bacteria</taxon>
        <taxon>Pseudomonadati</taxon>
        <taxon>Pseudomonadota</taxon>
        <taxon>Alphaproteobacteria</taxon>
        <taxon>Rhodobacterales</taxon>
        <taxon>Roseobacteraceae</taxon>
        <taxon>Poseidonocella</taxon>
    </lineage>
</organism>
<keyword evidence="2" id="KW-1185">Reference proteome</keyword>
<proteinExistence type="predicted"/>
<dbReference type="Proteomes" id="UP000199302">
    <property type="component" value="Unassembled WGS sequence"/>
</dbReference>
<accession>A0A1I6CZ23</accession>
<gene>
    <name evidence="1" type="ORF">SAMN04515673_101592</name>
</gene>
<reference evidence="1 2" key="1">
    <citation type="submission" date="2016-10" db="EMBL/GenBank/DDBJ databases">
        <authorList>
            <person name="de Groot N.N."/>
        </authorList>
    </citation>
    <scope>NUCLEOTIDE SEQUENCE [LARGE SCALE GENOMIC DNA]</scope>
    <source>
        <strain evidence="2">KMM 9023,NRIC 0796,JCM 17311,KCTC 23692</strain>
    </source>
</reference>